<dbReference type="PANTHER" id="PTHR46796">
    <property type="entry name" value="HTH-TYPE TRANSCRIPTIONAL ACTIVATOR RHAS-RELATED"/>
    <property type="match status" value="1"/>
</dbReference>
<evidence type="ECO:0000256" key="2">
    <source>
        <dbReference type="ARBA" id="ARBA00023125"/>
    </source>
</evidence>
<dbReference type="GO" id="GO:0003700">
    <property type="term" value="F:DNA-binding transcription factor activity"/>
    <property type="evidence" value="ECO:0007669"/>
    <property type="project" value="InterPro"/>
</dbReference>
<dbReference type="GO" id="GO:0043565">
    <property type="term" value="F:sequence-specific DNA binding"/>
    <property type="evidence" value="ECO:0007669"/>
    <property type="project" value="InterPro"/>
</dbReference>
<organism evidence="5 6">
    <name type="scientific">Paraburkholderia tuberum</name>
    <dbReference type="NCBI Taxonomy" id="157910"/>
    <lineage>
        <taxon>Bacteria</taxon>
        <taxon>Pseudomonadati</taxon>
        <taxon>Pseudomonadota</taxon>
        <taxon>Betaproteobacteria</taxon>
        <taxon>Burkholderiales</taxon>
        <taxon>Burkholderiaceae</taxon>
        <taxon>Paraburkholderia</taxon>
    </lineage>
</organism>
<keyword evidence="6" id="KW-1185">Reference proteome</keyword>
<evidence type="ECO:0000256" key="1">
    <source>
        <dbReference type="ARBA" id="ARBA00023015"/>
    </source>
</evidence>
<keyword evidence="1" id="KW-0805">Transcription regulation</keyword>
<dbReference type="SUPFAM" id="SSF46689">
    <property type="entry name" value="Homeodomain-like"/>
    <property type="match status" value="2"/>
</dbReference>
<evidence type="ECO:0000313" key="6">
    <source>
        <dbReference type="Proteomes" id="UP000199365"/>
    </source>
</evidence>
<dbReference type="STRING" id="157910.SAMN05445850_8599"/>
<dbReference type="Pfam" id="PF12833">
    <property type="entry name" value="HTH_18"/>
    <property type="match status" value="1"/>
</dbReference>
<proteinExistence type="predicted"/>
<accession>A0A1H1KMV2</accession>
<feature type="domain" description="HTH araC/xylS-type" evidence="4">
    <location>
        <begin position="218"/>
        <end position="316"/>
    </location>
</feature>
<keyword evidence="2 5" id="KW-0238">DNA-binding</keyword>
<dbReference type="RefSeq" id="WP_090812919.1">
    <property type="nucleotide sequence ID" value="NZ_FNKX01000005.1"/>
</dbReference>
<dbReference type="Proteomes" id="UP000199365">
    <property type="component" value="Unassembled WGS sequence"/>
</dbReference>
<dbReference type="InterPro" id="IPR050204">
    <property type="entry name" value="AraC_XylS_family_regulators"/>
</dbReference>
<keyword evidence="3" id="KW-0804">Transcription</keyword>
<evidence type="ECO:0000259" key="4">
    <source>
        <dbReference type="PROSITE" id="PS01124"/>
    </source>
</evidence>
<name>A0A1H1KMV2_9BURK</name>
<dbReference type="PROSITE" id="PS01124">
    <property type="entry name" value="HTH_ARAC_FAMILY_2"/>
    <property type="match status" value="1"/>
</dbReference>
<dbReference type="Gene3D" id="1.10.10.60">
    <property type="entry name" value="Homeodomain-like"/>
    <property type="match status" value="1"/>
</dbReference>
<gene>
    <name evidence="5" type="ORF">SAMN05445850_8599</name>
</gene>
<dbReference type="SUPFAM" id="SSF52317">
    <property type="entry name" value="Class I glutamine amidotransferase-like"/>
    <property type="match status" value="1"/>
</dbReference>
<reference evidence="6" key="1">
    <citation type="submission" date="2016-10" db="EMBL/GenBank/DDBJ databases">
        <authorList>
            <person name="Varghese N."/>
            <person name="Submissions S."/>
        </authorList>
    </citation>
    <scope>NUCLEOTIDE SEQUENCE [LARGE SCALE GENOMIC DNA]</scope>
    <source>
        <strain evidence="6">DUS833</strain>
    </source>
</reference>
<sequence>MESDNHLPLQWSKSSIRALTRADILVADGFALPEVAVVIEIFHKANALIATLPDRHPLYEVALLSASGGRIVSSSSVVVWTQRFDCHRGKDDKRLLFIAGGVGVRDASKDERMIDWLCRQYSSSEMVQPIAEGRCLLDAAALSSKCLSDSNGDGSLHEIYGSLTPTSGAGLVALRIVEQDLGASTVKLISDSLSTHQAPSFSELFETSVDRPPSDNIKVAVRWMNANLTCPISIDAVAEAAAMSERNFLRRFKKEIGMTPSDYLLHARLSLCCRMLGESRLPVDKIARHCGFSDGGPLSKLFRKYLSTTPTAYRDARKAVPLRVSSS</sequence>
<evidence type="ECO:0000256" key="3">
    <source>
        <dbReference type="ARBA" id="ARBA00023163"/>
    </source>
</evidence>
<dbReference type="InterPro" id="IPR018060">
    <property type="entry name" value="HTH_AraC"/>
</dbReference>
<dbReference type="SMART" id="SM00342">
    <property type="entry name" value="HTH_ARAC"/>
    <property type="match status" value="1"/>
</dbReference>
<dbReference type="Gene3D" id="3.40.50.880">
    <property type="match status" value="1"/>
</dbReference>
<dbReference type="AlphaFoldDB" id="A0A1H1KMV2"/>
<dbReference type="InterPro" id="IPR009057">
    <property type="entry name" value="Homeodomain-like_sf"/>
</dbReference>
<dbReference type="InterPro" id="IPR029062">
    <property type="entry name" value="Class_I_gatase-like"/>
</dbReference>
<protein>
    <submittedName>
        <fullName evidence="5">Transcriptional regulator GlxA family, contains an amidase domain and an AraC-type DNA-binding HTH domain</fullName>
    </submittedName>
</protein>
<dbReference type="EMBL" id="FNKX01000005">
    <property type="protein sequence ID" value="SDR63059.1"/>
    <property type="molecule type" value="Genomic_DNA"/>
</dbReference>
<evidence type="ECO:0000313" key="5">
    <source>
        <dbReference type="EMBL" id="SDR63059.1"/>
    </source>
</evidence>